<dbReference type="InterPro" id="IPR023410">
    <property type="entry name" value="14-3-3_domain"/>
</dbReference>
<dbReference type="SMART" id="SM00101">
    <property type="entry name" value="14_3_3"/>
    <property type="match status" value="1"/>
</dbReference>
<dbReference type="SUPFAM" id="SSF48445">
    <property type="entry name" value="14-3-3 protein"/>
    <property type="match status" value="1"/>
</dbReference>
<dbReference type="Pfam" id="PF00244">
    <property type="entry name" value="14-3-3"/>
    <property type="match status" value="1"/>
</dbReference>
<dbReference type="InterPro" id="IPR000308">
    <property type="entry name" value="14-3-3"/>
</dbReference>
<evidence type="ECO:0000259" key="2">
    <source>
        <dbReference type="SMART" id="SM00101"/>
    </source>
</evidence>
<proteinExistence type="inferred from homology"/>
<dbReference type="PRINTS" id="PR00305">
    <property type="entry name" value="1433ZETA"/>
</dbReference>
<dbReference type="Gene3D" id="1.20.190.20">
    <property type="entry name" value="14-3-3 domain"/>
    <property type="match status" value="1"/>
</dbReference>
<comment type="similarity">
    <text evidence="1">Belongs to the 14-3-3 family.</text>
</comment>
<comment type="caution">
    <text evidence="3">The sequence shown here is derived from an EMBL/GenBank/DDBJ whole genome shotgun (WGS) entry which is preliminary data.</text>
</comment>
<dbReference type="InterPro" id="IPR036815">
    <property type="entry name" value="14-3-3_dom_sf"/>
</dbReference>
<accession>A0A9P5JVV3</accession>
<organism evidence="3 4">
    <name type="scientific">Russula ochroleuca</name>
    <dbReference type="NCBI Taxonomy" id="152965"/>
    <lineage>
        <taxon>Eukaryota</taxon>
        <taxon>Fungi</taxon>
        <taxon>Dikarya</taxon>
        <taxon>Basidiomycota</taxon>
        <taxon>Agaricomycotina</taxon>
        <taxon>Agaricomycetes</taxon>
        <taxon>Russulales</taxon>
        <taxon>Russulaceae</taxon>
        <taxon>Russula</taxon>
    </lineage>
</organism>
<protein>
    <submittedName>
        <fullName evidence="3">14-3-3 protein-domain-containing protein</fullName>
    </submittedName>
</protein>
<sequence>MSPVNTKTSRVDSLGLAKLAEHAERWDDVIKQLKSMIFYPDARLGMEERNLLSIAYKHITGTLRTSWRTVESIEKQETANGRATLREQALIRRQREKIELELADACKDLLDLLDRYLVPAAEAGEERVFYLKMQGDYYRYLAEFARHQEREQAAQLALEAYKASYKHAFSTLPPWHPTRLGLALNFSVYFHDVYGSPDRACHLAKHAFDEAVGAMHATPEHTFRDSLMILHLLRDDIILWSAEMLRDARRSIACRLPVELLQVIFLLLAEHHAPDRDYHPSQSHHPWRSSSPSSRPDWIDITHVCRHWRLAALGLRELWSAISPGLSISWAQAMMERSSPLPVHVDIRISSGNTNTSSSPSSTATDGLHPLAASELLFVASRIRTLRLAGLRADILHILNRLRSPSSQLKSLTLSIYDSGGPAVSLPITLFGGNDKAPNLRHLTFVTDTCIRAPHWLLGGITEFTTGADVALPELLETLRVMPQLQILRVQHCRAAWDEDAAPTGTEGPPLRSVTLPHLQLISFRDTTPRRFVLLILRILAPSTVRRHLFWRSWAVANWERWSGMLISMRPFIPRNSVVDAQDGGLRAARVRGGPAQGSFCAWSRSSSASGEAGKEDALFLFQIDWMGSPIDPRAETLREHSSPFFHLGGLCTQLPEMHVTNLTIEPEPELDREQSGNDASGTGIVSTPTVHWQSLLRALGSVQSLRLHGGNWHGGIVIVMSASDSDGLLPHLQKLYIVQCDIKSTAEPAPTDGIVLWNLKRFALRGDSALGRAGPVRHDGAAGRGASAKNELVALVRRRVGLGVILVGCDVDDEALDELRNHAQVSIGDERVCV</sequence>
<keyword evidence="4" id="KW-1185">Reference proteome</keyword>
<reference evidence="3" key="2">
    <citation type="journal article" date="2020" name="Nat. Commun.">
        <title>Large-scale genome sequencing of mycorrhizal fungi provides insights into the early evolution of symbiotic traits.</title>
        <authorList>
            <person name="Miyauchi S."/>
            <person name="Kiss E."/>
            <person name="Kuo A."/>
            <person name="Drula E."/>
            <person name="Kohler A."/>
            <person name="Sanchez-Garcia M."/>
            <person name="Morin E."/>
            <person name="Andreopoulos B."/>
            <person name="Barry K.W."/>
            <person name="Bonito G."/>
            <person name="Buee M."/>
            <person name="Carver A."/>
            <person name="Chen C."/>
            <person name="Cichocki N."/>
            <person name="Clum A."/>
            <person name="Culley D."/>
            <person name="Crous P.W."/>
            <person name="Fauchery L."/>
            <person name="Girlanda M."/>
            <person name="Hayes R.D."/>
            <person name="Keri Z."/>
            <person name="LaButti K."/>
            <person name="Lipzen A."/>
            <person name="Lombard V."/>
            <person name="Magnuson J."/>
            <person name="Maillard F."/>
            <person name="Murat C."/>
            <person name="Nolan M."/>
            <person name="Ohm R.A."/>
            <person name="Pangilinan J."/>
            <person name="Pereira M.F."/>
            <person name="Perotto S."/>
            <person name="Peter M."/>
            <person name="Pfister S."/>
            <person name="Riley R."/>
            <person name="Sitrit Y."/>
            <person name="Stielow J.B."/>
            <person name="Szollosi G."/>
            <person name="Zifcakova L."/>
            <person name="Stursova M."/>
            <person name="Spatafora J.W."/>
            <person name="Tedersoo L."/>
            <person name="Vaario L.M."/>
            <person name="Yamada A."/>
            <person name="Yan M."/>
            <person name="Wang P."/>
            <person name="Xu J."/>
            <person name="Bruns T."/>
            <person name="Baldrian P."/>
            <person name="Vilgalys R."/>
            <person name="Dunand C."/>
            <person name="Henrissat B."/>
            <person name="Grigoriev I.V."/>
            <person name="Hibbett D."/>
            <person name="Nagy L.G."/>
            <person name="Martin F.M."/>
        </authorList>
    </citation>
    <scope>NUCLEOTIDE SEQUENCE</scope>
    <source>
        <strain evidence="3">Prilba</strain>
    </source>
</reference>
<reference evidence="3" key="1">
    <citation type="submission" date="2019-10" db="EMBL/GenBank/DDBJ databases">
        <authorList>
            <consortium name="DOE Joint Genome Institute"/>
            <person name="Kuo A."/>
            <person name="Miyauchi S."/>
            <person name="Kiss E."/>
            <person name="Drula E."/>
            <person name="Kohler A."/>
            <person name="Sanchez-Garcia M."/>
            <person name="Andreopoulos B."/>
            <person name="Barry K.W."/>
            <person name="Bonito G."/>
            <person name="Buee M."/>
            <person name="Carver A."/>
            <person name="Chen C."/>
            <person name="Cichocki N."/>
            <person name="Clum A."/>
            <person name="Culley D."/>
            <person name="Crous P.W."/>
            <person name="Fauchery L."/>
            <person name="Girlanda M."/>
            <person name="Hayes R."/>
            <person name="Keri Z."/>
            <person name="LaButti K."/>
            <person name="Lipzen A."/>
            <person name="Lombard V."/>
            <person name="Magnuson J."/>
            <person name="Maillard F."/>
            <person name="Morin E."/>
            <person name="Murat C."/>
            <person name="Nolan M."/>
            <person name="Ohm R."/>
            <person name="Pangilinan J."/>
            <person name="Pereira M."/>
            <person name="Perotto S."/>
            <person name="Peter M."/>
            <person name="Riley R."/>
            <person name="Sitrit Y."/>
            <person name="Stielow B."/>
            <person name="Szollosi G."/>
            <person name="Zifcakova L."/>
            <person name="Stursova M."/>
            <person name="Spatafora J.W."/>
            <person name="Tedersoo L."/>
            <person name="Vaario L.-M."/>
            <person name="Yamada A."/>
            <person name="Yan M."/>
            <person name="Wang P."/>
            <person name="Xu J."/>
            <person name="Bruns T."/>
            <person name="Baldrian P."/>
            <person name="Vilgalys R."/>
            <person name="Henrissat B."/>
            <person name="Grigoriev I.V."/>
            <person name="Hibbett D."/>
            <person name="Nagy L.G."/>
            <person name="Martin F.M."/>
        </authorList>
    </citation>
    <scope>NUCLEOTIDE SEQUENCE</scope>
    <source>
        <strain evidence="3">Prilba</strain>
    </source>
</reference>
<evidence type="ECO:0000313" key="3">
    <source>
        <dbReference type="EMBL" id="KAF8464346.1"/>
    </source>
</evidence>
<dbReference type="OrthoDB" id="2269034at2759"/>
<evidence type="ECO:0000313" key="4">
    <source>
        <dbReference type="Proteomes" id="UP000759537"/>
    </source>
</evidence>
<name>A0A9P5JVV3_9AGAM</name>
<dbReference type="PANTHER" id="PTHR18860">
    <property type="entry name" value="14-3-3 PROTEIN"/>
    <property type="match status" value="1"/>
</dbReference>
<gene>
    <name evidence="3" type="ORF">DFH94DRAFT_785604</name>
</gene>
<evidence type="ECO:0000256" key="1">
    <source>
        <dbReference type="ARBA" id="ARBA00006141"/>
    </source>
</evidence>
<dbReference type="Proteomes" id="UP000759537">
    <property type="component" value="Unassembled WGS sequence"/>
</dbReference>
<feature type="domain" description="14-3-3" evidence="2">
    <location>
        <begin position="10"/>
        <end position="254"/>
    </location>
</feature>
<dbReference type="AlphaFoldDB" id="A0A9P5JVV3"/>
<dbReference type="EMBL" id="WHVB01000057">
    <property type="protein sequence ID" value="KAF8464346.1"/>
    <property type="molecule type" value="Genomic_DNA"/>
</dbReference>